<keyword evidence="2" id="KW-1185">Reference proteome</keyword>
<proteinExistence type="predicted"/>
<organism evidence="1 2">
    <name type="scientific">Opacimonas viscosa</name>
    <dbReference type="NCBI Taxonomy" id="2961944"/>
    <lineage>
        <taxon>Bacteria</taxon>
        <taxon>Pseudomonadati</taxon>
        <taxon>Pseudomonadota</taxon>
        <taxon>Gammaproteobacteria</taxon>
        <taxon>Alteromonadales</taxon>
        <taxon>Alteromonadaceae</taxon>
        <taxon>Opacimonas</taxon>
    </lineage>
</organism>
<evidence type="ECO:0000313" key="2">
    <source>
        <dbReference type="Proteomes" id="UP001165413"/>
    </source>
</evidence>
<evidence type="ECO:0000313" key="1">
    <source>
        <dbReference type="EMBL" id="MCP3428668.1"/>
    </source>
</evidence>
<reference evidence="1" key="1">
    <citation type="submission" date="2022-07" db="EMBL/GenBank/DDBJ databases">
        <title>Characterization of the Novel Bacterium Alteromonas immobilis LMIT006 and Alteromonas gregis LMIT007.</title>
        <authorList>
            <person name="Lin X."/>
        </authorList>
    </citation>
    <scope>NUCLEOTIDE SEQUENCE</scope>
    <source>
        <strain evidence="1">LMIT007</strain>
    </source>
</reference>
<sequence>MFPKTTSLAKLTQQPSLQRQRGSMLVLALFIIIVLAMMGATMVKLVMATSQSALTDNFGINAKNTAQVGLEMLGMQTFPLNTPIQVCATTITSPSSMQNIPGLQNCSYTASCTTSDVVKNGVDHYFYRFSSTGTCVIGEQIVSRTLSVEALQTR</sequence>
<comment type="caution">
    <text evidence="1">The sequence shown here is derived from an EMBL/GenBank/DDBJ whole genome shotgun (WGS) entry which is preliminary data.</text>
</comment>
<name>A0AA41X375_9ALTE</name>
<accession>A0AA41X375</accession>
<dbReference type="RefSeq" id="WP_254100165.1">
    <property type="nucleotide sequence ID" value="NZ_JANATA010000010.1"/>
</dbReference>
<protein>
    <submittedName>
        <fullName evidence="1">Type II secretory pathway component</fullName>
    </submittedName>
</protein>
<dbReference type="Proteomes" id="UP001165413">
    <property type="component" value="Unassembled WGS sequence"/>
</dbReference>
<dbReference type="AlphaFoldDB" id="A0AA41X375"/>
<gene>
    <name evidence="1" type="ORF">NLF92_06890</name>
</gene>
<dbReference type="EMBL" id="JANATA010000010">
    <property type="protein sequence ID" value="MCP3428668.1"/>
    <property type="molecule type" value="Genomic_DNA"/>
</dbReference>